<name>A0A1G2QGH8_9BACT</name>
<dbReference type="STRING" id="1802436.A2370_02850"/>
<organism evidence="2 3">
    <name type="scientific">Candidatus Vogelbacteria bacterium RIFOXYB1_FULL_42_16</name>
    <dbReference type="NCBI Taxonomy" id="1802436"/>
    <lineage>
        <taxon>Bacteria</taxon>
        <taxon>Candidatus Vogeliibacteriota</taxon>
    </lineage>
</organism>
<evidence type="ECO:0000313" key="3">
    <source>
        <dbReference type="Proteomes" id="UP000176222"/>
    </source>
</evidence>
<keyword evidence="1" id="KW-1133">Transmembrane helix</keyword>
<dbReference type="Proteomes" id="UP000176222">
    <property type="component" value="Unassembled WGS sequence"/>
</dbReference>
<dbReference type="EMBL" id="MHTH01000005">
    <property type="protein sequence ID" value="OHA59102.1"/>
    <property type="molecule type" value="Genomic_DNA"/>
</dbReference>
<protein>
    <submittedName>
        <fullName evidence="2">Uncharacterized protein</fullName>
    </submittedName>
</protein>
<accession>A0A1G2QGH8</accession>
<gene>
    <name evidence="2" type="ORF">A2370_02850</name>
</gene>
<feature type="transmembrane region" description="Helical" evidence="1">
    <location>
        <begin position="9"/>
        <end position="31"/>
    </location>
</feature>
<comment type="caution">
    <text evidence="2">The sequence shown here is derived from an EMBL/GenBank/DDBJ whole genome shotgun (WGS) entry which is preliminary data.</text>
</comment>
<dbReference type="AlphaFoldDB" id="A0A1G2QGH8"/>
<evidence type="ECO:0000256" key="1">
    <source>
        <dbReference type="SAM" id="Phobius"/>
    </source>
</evidence>
<proteinExistence type="predicted"/>
<sequence length="262" mass="29783">MRWRSRRQLLYLFVVLLFLAVVIAGLIWYFFPTSTCFDGRQNQGEERIDCGGPCAQACVATTIPLKILWTRVLPVATNRYDVVTMIENQNNDRGIKNVNYKIRLYNREGVILAERLGSTYINPGEKFTIFESGFETANQQAISANLIFTNQVEWTRAKPVPTAISLQRVIENNSFSAPSTTPKLRLKVANNSLKTLKKIKIVSLLTDEKQNVYAGSQTVVDSLEAGQKKEVFFTWPEALKQEPATIDFSWRLNGFEHNVLMP</sequence>
<keyword evidence="1" id="KW-0812">Transmembrane</keyword>
<keyword evidence="1" id="KW-0472">Membrane</keyword>
<reference evidence="2 3" key="1">
    <citation type="journal article" date="2016" name="Nat. Commun.">
        <title>Thousands of microbial genomes shed light on interconnected biogeochemical processes in an aquifer system.</title>
        <authorList>
            <person name="Anantharaman K."/>
            <person name="Brown C.T."/>
            <person name="Hug L.A."/>
            <person name="Sharon I."/>
            <person name="Castelle C.J."/>
            <person name="Probst A.J."/>
            <person name="Thomas B.C."/>
            <person name="Singh A."/>
            <person name="Wilkins M.J."/>
            <person name="Karaoz U."/>
            <person name="Brodie E.L."/>
            <person name="Williams K.H."/>
            <person name="Hubbard S.S."/>
            <person name="Banfield J.F."/>
        </authorList>
    </citation>
    <scope>NUCLEOTIDE SEQUENCE [LARGE SCALE GENOMIC DNA]</scope>
</reference>
<evidence type="ECO:0000313" key="2">
    <source>
        <dbReference type="EMBL" id="OHA59102.1"/>
    </source>
</evidence>